<keyword evidence="3" id="KW-1003">Cell membrane</keyword>
<sequence>MNLDTWLSLLIASFFISLSPGAGAITTINQSIRYGFKKSIYTILGLQVGYGVQIIFVSIGIGFLVTSNAFLFTSIKWVGVVYLVALGVQQWMSEPKHVDLANNQTTKKFTAYSHFLKAGFINLLNLKATVFLIIFIPLFIRPELEQINQISIVVVTLLMVDVVIMLGYATLASYVGKWIENDKIKYLNRTTGTVLILVGISIGYQL</sequence>
<name>A0A0M3TTP3_9GAMM</name>
<feature type="transmembrane region" description="Helical" evidence="7">
    <location>
        <begin position="69"/>
        <end position="88"/>
    </location>
</feature>
<dbReference type="PANTHER" id="PTHR30086:SF14">
    <property type="entry name" value="HOMOSERINE_HOMOSERINE LACTONE EFFLUX PROTEIN"/>
    <property type="match status" value="1"/>
</dbReference>
<dbReference type="GO" id="GO:0042970">
    <property type="term" value="F:homoserine transmembrane transporter activity"/>
    <property type="evidence" value="ECO:0007669"/>
    <property type="project" value="TreeGrafter"/>
</dbReference>
<comment type="subcellular location">
    <subcellularLocation>
        <location evidence="1">Cell membrane</location>
        <topology evidence="1">Multi-pass membrane protein</topology>
    </subcellularLocation>
</comment>
<dbReference type="PANTHER" id="PTHR30086">
    <property type="entry name" value="ARGININE EXPORTER PROTEIN ARGO"/>
    <property type="match status" value="1"/>
</dbReference>
<reference evidence="8 9" key="1">
    <citation type="journal article" date="2015" name="Genome Announc.">
        <title>Genome Sequence of 'Candidatus Thioglobus autotrophica' Strain EF1, a Chemoautotroph from the SUP05 Clade of Marine Gammaproteobacteria.</title>
        <authorList>
            <person name="Shah V."/>
            <person name="Morris R.M."/>
        </authorList>
    </citation>
    <scope>NUCLEOTIDE SEQUENCE [LARGE SCALE GENOMIC DNA]</scope>
    <source>
        <strain evidence="8 9">EF1</strain>
    </source>
</reference>
<keyword evidence="4 7" id="KW-0812">Transmembrane</keyword>
<evidence type="ECO:0000313" key="8">
    <source>
        <dbReference type="EMBL" id="ALE51841.1"/>
    </source>
</evidence>
<dbReference type="RefSeq" id="WP_053950753.1">
    <property type="nucleotide sequence ID" value="NZ_CP010552.1"/>
</dbReference>
<dbReference type="GO" id="GO:0005886">
    <property type="term" value="C:plasma membrane"/>
    <property type="evidence" value="ECO:0007669"/>
    <property type="project" value="UniProtKB-SubCell"/>
</dbReference>
<evidence type="ECO:0000256" key="7">
    <source>
        <dbReference type="SAM" id="Phobius"/>
    </source>
</evidence>
<protein>
    <recommendedName>
        <fullName evidence="10">Homoserine transporter</fullName>
    </recommendedName>
</protein>
<evidence type="ECO:0008006" key="10">
    <source>
        <dbReference type="Google" id="ProtNLM"/>
    </source>
</evidence>
<gene>
    <name evidence="8" type="ORF">SP60_00355</name>
</gene>
<keyword evidence="6 7" id="KW-0472">Membrane</keyword>
<dbReference type="Proteomes" id="UP000058020">
    <property type="component" value="Chromosome"/>
</dbReference>
<comment type="similarity">
    <text evidence="2">Belongs to the Rht family.</text>
</comment>
<feature type="transmembrane region" description="Helical" evidence="7">
    <location>
        <begin position="152"/>
        <end position="174"/>
    </location>
</feature>
<evidence type="ECO:0000256" key="6">
    <source>
        <dbReference type="ARBA" id="ARBA00023136"/>
    </source>
</evidence>
<dbReference type="InterPro" id="IPR001123">
    <property type="entry name" value="LeuE-type"/>
</dbReference>
<feature type="transmembrane region" description="Helical" evidence="7">
    <location>
        <begin position="115"/>
        <end position="140"/>
    </location>
</feature>
<feature type="transmembrane region" description="Helical" evidence="7">
    <location>
        <begin position="6"/>
        <end position="28"/>
    </location>
</feature>
<evidence type="ECO:0000256" key="2">
    <source>
        <dbReference type="ARBA" id="ARBA00007928"/>
    </source>
</evidence>
<evidence type="ECO:0000313" key="9">
    <source>
        <dbReference type="Proteomes" id="UP000058020"/>
    </source>
</evidence>
<proteinExistence type="inferred from homology"/>
<evidence type="ECO:0000256" key="5">
    <source>
        <dbReference type="ARBA" id="ARBA00022989"/>
    </source>
</evidence>
<dbReference type="EMBL" id="CP010552">
    <property type="protein sequence ID" value="ALE51841.1"/>
    <property type="molecule type" value="Genomic_DNA"/>
</dbReference>
<dbReference type="KEGG" id="tho:SP60_00355"/>
<evidence type="ECO:0000256" key="3">
    <source>
        <dbReference type="ARBA" id="ARBA00022475"/>
    </source>
</evidence>
<dbReference type="AlphaFoldDB" id="A0A0M3TTP3"/>
<accession>A0A0M3TTP3</accession>
<dbReference type="PIRSF" id="PIRSF006324">
    <property type="entry name" value="LeuE"/>
    <property type="match status" value="1"/>
</dbReference>
<organism evidence="8 9">
    <name type="scientific">Candidatus Thioglobus autotrophicus</name>
    <dbReference type="NCBI Taxonomy" id="1705394"/>
    <lineage>
        <taxon>Bacteria</taxon>
        <taxon>Pseudomonadati</taxon>
        <taxon>Pseudomonadota</taxon>
        <taxon>Gammaproteobacteria</taxon>
        <taxon>Candidatus Pseudothioglobaceae</taxon>
        <taxon>Candidatus Thioglobus</taxon>
    </lineage>
</organism>
<feature type="transmembrane region" description="Helical" evidence="7">
    <location>
        <begin position="40"/>
        <end position="63"/>
    </location>
</feature>
<keyword evidence="5 7" id="KW-1133">Transmembrane helix</keyword>
<dbReference type="OrthoDB" id="9804822at2"/>
<dbReference type="Pfam" id="PF01810">
    <property type="entry name" value="LysE"/>
    <property type="match status" value="1"/>
</dbReference>
<keyword evidence="9" id="KW-1185">Reference proteome</keyword>
<evidence type="ECO:0000256" key="4">
    <source>
        <dbReference type="ARBA" id="ARBA00022692"/>
    </source>
</evidence>
<evidence type="ECO:0000256" key="1">
    <source>
        <dbReference type="ARBA" id="ARBA00004651"/>
    </source>
</evidence>